<gene>
    <name evidence="4" type="ORF">PAPYR_721</name>
</gene>
<keyword evidence="3" id="KW-0812">Transmembrane</keyword>
<dbReference type="Pfam" id="PF00400">
    <property type="entry name" value="WD40"/>
    <property type="match status" value="4"/>
</dbReference>
<dbReference type="EMBL" id="JAPMOS010000002">
    <property type="protein sequence ID" value="KAJ4462709.1"/>
    <property type="molecule type" value="Genomic_DNA"/>
</dbReference>
<feature type="compositionally biased region" description="Low complexity" evidence="2">
    <location>
        <begin position="183"/>
        <end position="199"/>
    </location>
</feature>
<keyword evidence="3" id="KW-0472">Membrane</keyword>
<dbReference type="SMART" id="SM00320">
    <property type="entry name" value="WD40"/>
    <property type="match status" value="4"/>
</dbReference>
<evidence type="ECO:0000313" key="4">
    <source>
        <dbReference type="EMBL" id="KAJ4462709.1"/>
    </source>
</evidence>
<feature type="region of interest" description="Disordered" evidence="2">
    <location>
        <begin position="36"/>
        <end position="73"/>
    </location>
</feature>
<dbReference type="SUPFAM" id="SSF50978">
    <property type="entry name" value="WD40 repeat-like"/>
    <property type="match status" value="1"/>
</dbReference>
<dbReference type="InterPro" id="IPR036322">
    <property type="entry name" value="WD40_repeat_dom_sf"/>
</dbReference>
<keyword evidence="3" id="KW-1133">Transmembrane helix</keyword>
<dbReference type="InterPro" id="IPR042410">
    <property type="entry name" value="WBSCR13"/>
</dbReference>
<keyword evidence="1" id="KW-0853">WD repeat</keyword>
<feature type="compositionally biased region" description="Low complexity" evidence="2">
    <location>
        <begin position="36"/>
        <end position="66"/>
    </location>
</feature>
<feature type="repeat" description="WD" evidence="1">
    <location>
        <begin position="83"/>
        <end position="124"/>
    </location>
</feature>
<accession>A0ABQ8UZB0</accession>
<evidence type="ECO:0000313" key="5">
    <source>
        <dbReference type="Proteomes" id="UP001141327"/>
    </source>
</evidence>
<reference evidence="4" key="1">
    <citation type="journal article" date="2022" name="bioRxiv">
        <title>Genomics of Preaxostyla Flagellates Illuminates Evolutionary Transitions and the Path Towards Mitochondrial Loss.</title>
        <authorList>
            <person name="Novak L.V.F."/>
            <person name="Treitli S.C."/>
            <person name="Pyrih J."/>
            <person name="Halakuc P."/>
            <person name="Pipaliya S.V."/>
            <person name="Vacek V."/>
            <person name="Brzon O."/>
            <person name="Soukal P."/>
            <person name="Eme L."/>
            <person name="Dacks J.B."/>
            <person name="Karnkowska A."/>
            <person name="Elias M."/>
            <person name="Hampl V."/>
        </authorList>
    </citation>
    <scope>NUCLEOTIDE SEQUENCE</scope>
    <source>
        <strain evidence="4">RCP-MX</strain>
    </source>
</reference>
<keyword evidence="5" id="KW-1185">Reference proteome</keyword>
<evidence type="ECO:0000256" key="1">
    <source>
        <dbReference type="PROSITE-ProRule" id="PRU00221"/>
    </source>
</evidence>
<feature type="repeat" description="WD" evidence="1">
    <location>
        <begin position="258"/>
        <end position="299"/>
    </location>
</feature>
<name>A0ABQ8UZB0_9EUKA</name>
<dbReference type="PANTHER" id="PTHR44321:SF1">
    <property type="entry name" value="TRANSDUCIN BETA-LIKE PROTEIN 2"/>
    <property type="match status" value="1"/>
</dbReference>
<comment type="caution">
    <text evidence="4">The sequence shown here is derived from an EMBL/GenBank/DDBJ whole genome shotgun (WGS) entry which is preliminary data.</text>
</comment>
<dbReference type="Gene3D" id="2.130.10.10">
    <property type="entry name" value="YVTN repeat-like/Quinoprotein amine dehydrogenase"/>
    <property type="match status" value="2"/>
</dbReference>
<feature type="transmembrane region" description="Helical" evidence="3">
    <location>
        <begin position="6"/>
        <end position="27"/>
    </location>
</feature>
<dbReference type="Proteomes" id="UP001141327">
    <property type="component" value="Unassembled WGS sequence"/>
</dbReference>
<dbReference type="PANTHER" id="PTHR44321">
    <property type="entry name" value="TRANSDUCIN BETA-LIKE PROTEIN 2"/>
    <property type="match status" value="1"/>
</dbReference>
<evidence type="ECO:0000256" key="3">
    <source>
        <dbReference type="SAM" id="Phobius"/>
    </source>
</evidence>
<evidence type="ECO:0000256" key="2">
    <source>
        <dbReference type="SAM" id="MobiDB-lite"/>
    </source>
</evidence>
<feature type="region of interest" description="Disordered" evidence="2">
    <location>
        <begin position="171"/>
        <end position="201"/>
    </location>
</feature>
<dbReference type="PROSITE" id="PS50082">
    <property type="entry name" value="WD_REPEATS_2"/>
    <property type="match status" value="2"/>
</dbReference>
<organism evidence="4 5">
    <name type="scientific">Paratrimastix pyriformis</name>
    <dbReference type="NCBI Taxonomy" id="342808"/>
    <lineage>
        <taxon>Eukaryota</taxon>
        <taxon>Metamonada</taxon>
        <taxon>Preaxostyla</taxon>
        <taxon>Paratrimastigidae</taxon>
        <taxon>Paratrimastix</taxon>
    </lineage>
</organism>
<sequence>MDRNTLLLQILALSIILVVLFLLRMWLLARKKPAVASSSVDSPPTTALSPPTTSTGAARTRARATSRPPPRETVAPEGLLATLKGHAGPITGASFSPDGSLFITTSVDRTMRVTHMETLRSSSVQTVRVNLPLDNASACAFTADGHFAALALENSHQIALYDMSPLASHRAPVRFPSRPPTGSPSSISSARSASSQPPRTGTCLANLETAQVRLFDLAASPDGRYLAAGSWLSDVKIFESRLAKDRVTIEGFPVTMYLKGHPTAVYSVSFSAASQRMATIGKDDTLRVWRIADRELAGKHWTEPEQLRLYSVNPTGCPAPSLPPRVCLSPDGLRVAAAFGSNITLYDTRAETATPFATYPESGPVTHLLWSPDGHMLASWTDGGRAVRFWKADL</sequence>
<dbReference type="PROSITE" id="PS50294">
    <property type="entry name" value="WD_REPEATS_REGION"/>
    <property type="match status" value="2"/>
</dbReference>
<protein>
    <submittedName>
        <fullName evidence="4">WS beta-transducin repeats protein</fullName>
    </submittedName>
</protein>
<dbReference type="InterPro" id="IPR015943">
    <property type="entry name" value="WD40/YVTN_repeat-like_dom_sf"/>
</dbReference>
<dbReference type="InterPro" id="IPR001680">
    <property type="entry name" value="WD40_rpt"/>
</dbReference>
<proteinExistence type="predicted"/>